<reference evidence="1 2" key="1">
    <citation type="journal article" date="2009" name="Nat. Genet.">
        <title>The genome of the cucumber, Cucumis sativus L.</title>
        <authorList>
            <person name="Huang S."/>
            <person name="Li R."/>
            <person name="Zhang Z."/>
            <person name="Li L."/>
            <person name="Gu X."/>
            <person name="Fan W."/>
            <person name="Lucas W.J."/>
            <person name="Wang X."/>
            <person name="Xie B."/>
            <person name="Ni P."/>
            <person name="Ren Y."/>
            <person name="Zhu H."/>
            <person name="Li J."/>
            <person name="Lin K."/>
            <person name="Jin W."/>
            <person name="Fei Z."/>
            <person name="Li G."/>
            <person name="Staub J."/>
            <person name="Kilian A."/>
            <person name="van der Vossen E.A."/>
            <person name="Wu Y."/>
            <person name="Guo J."/>
            <person name="He J."/>
            <person name="Jia Z."/>
            <person name="Ren Y."/>
            <person name="Tian G."/>
            <person name="Lu Y."/>
            <person name="Ruan J."/>
            <person name="Qian W."/>
            <person name="Wang M."/>
            <person name="Huang Q."/>
            <person name="Li B."/>
            <person name="Xuan Z."/>
            <person name="Cao J."/>
            <person name="Asan"/>
            <person name="Wu Z."/>
            <person name="Zhang J."/>
            <person name="Cai Q."/>
            <person name="Bai Y."/>
            <person name="Zhao B."/>
            <person name="Han Y."/>
            <person name="Li Y."/>
            <person name="Li X."/>
            <person name="Wang S."/>
            <person name="Shi Q."/>
            <person name="Liu S."/>
            <person name="Cho W.K."/>
            <person name="Kim J.Y."/>
            <person name="Xu Y."/>
            <person name="Heller-Uszynska K."/>
            <person name="Miao H."/>
            <person name="Cheng Z."/>
            <person name="Zhang S."/>
            <person name="Wu J."/>
            <person name="Yang Y."/>
            <person name="Kang H."/>
            <person name="Li M."/>
            <person name="Liang H."/>
            <person name="Ren X."/>
            <person name="Shi Z."/>
            <person name="Wen M."/>
            <person name="Jian M."/>
            <person name="Yang H."/>
            <person name="Zhang G."/>
            <person name="Yang Z."/>
            <person name="Chen R."/>
            <person name="Liu S."/>
            <person name="Li J."/>
            <person name="Ma L."/>
            <person name="Liu H."/>
            <person name="Zhou Y."/>
            <person name="Zhao J."/>
            <person name="Fang X."/>
            <person name="Li G."/>
            <person name="Fang L."/>
            <person name="Li Y."/>
            <person name="Liu D."/>
            <person name="Zheng H."/>
            <person name="Zhang Y."/>
            <person name="Qin N."/>
            <person name="Li Z."/>
            <person name="Yang G."/>
            <person name="Yang S."/>
            <person name="Bolund L."/>
            <person name="Kristiansen K."/>
            <person name="Zheng H."/>
            <person name="Li S."/>
            <person name="Zhang X."/>
            <person name="Yang H."/>
            <person name="Wang J."/>
            <person name="Sun R."/>
            <person name="Zhang B."/>
            <person name="Jiang S."/>
            <person name="Wang J."/>
            <person name="Du Y."/>
            <person name="Li S."/>
        </authorList>
    </citation>
    <scope>NUCLEOTIDE SEQUENCE [LARGE SCALE GENOMIC DNA]</scope>
    <source>
        <strain evidence="2">cv. 9930</strain>
    </source>
</reference>
<gene>
    <name evidence="1" type="ORF">Csa_3G823630</name>
</gene>
<reference evidence="1 2" key="3">
    <citation type="journal article" date="2010" name="BMC Genomics">
        <title>Transcriptome sequencing and comparative analysis of cucumber flowers with different sex types.</title>
        <authorList>
            <person name="Guo S."/>
            <person name="Zheng Y."/>
            <person name="Joung J.G."/>
            <person name="Liu S."/>
            <person name="Zhang Z."/>
            <person name="Crasta O.R."/>
            <person name="Sobral B.W."/>
            <person name="Xu Y."/>
            <person name="Huang S."/>
            <person name="Fei Z."/>
        </authorList>
    </citation>
    <scope>NUCLEOTIDE SEQUENCE [LARGE SCALE GENOMIC DNA]</scope>
    <source>
        <strain evidence="2">cv. 9930</strain>
    </source>
</reference>
<dbReference type="AlphaFoldDB" id="A0A0A0LC03"/>
<accession>A0A0A0LC03</accession>
<proteinExistence type="predicted"/>
<name>A0A0A0LC03_CUCSA</name>
<reference evidence="1 2" key="4">
    <citation type="journal article" date="2011" name="BMC Genomics">
        <title>RNA-Seq improves annotation of protein-coding genes in the cucumber genome.</title>
        <authorList>
            <person name="Li Z."/>
            <person name="Zhang Z."/>
            <person name="Yan P."/>
            <person name="Huang S."/>
            <person name="Fei Z."/>
            <person name="Lin K."/>
        </authorList>
    </citation>
    <scope>NUCLEOTIDE SEQUENCE [LARGE SCALE GENOMIC DNA]</scope>
    <source>
        <strain evidence="2">cv. 9930</strain>
    </source>
</reference>
<evidence type="ECO:0000313" key="1">
    <source>
        <dbReference type="EMBL" id="KGN59515.1"/>
    </source>
</evidence>
<dbReference type="EMBL" id="CM002924">
    <property type="protein sequence ID" value="KGN59515.1"/>
    <property type="molecule type" value="Genomic_DNA"/>
</dbReference>
<dbReference type="Proteomes" id="UP000029981">
    <property type="component" value="Chromosome 3"/>
</dbReference>
<keyword evidence="2" id="KW-1185">Reference proteome</keyword>
<evidence type="ECO:0000313" key="2">
    <source>
        <dbReference type="Proteomes" id="UP000029981"/>
    </source>
</evidence>
<protein>
    <submittedName>
        <fullName evidence="1">Uncharacterized protein</fullName>
    </submittedName>
</protein>
<sequence length="191" mass="20392">MINSGHVLPLGKEGALLGVVHGCISGVGNDIEKDHKRAKFTESFDICRFEAFEPAAEVLIALGFFSASILSLPSLPSVSSPLASLTTHTAVDSLTHCFRWFFSHAPALSRASFPGIWILVGSSEIMLSATSLLDRLCTKVRQKLAAASLNGDNIRALAVEPFERLGSHTRGGLNRVHLPSKSPAVTVSQSE</sequence>
<organism evidence="1 2">
    <name type="scientific">Cucumis sativus</name>
    <name type="common">Cucumber</name>
    <dbReference type="NCBI Taxonomy" id="3659"/>
    <lineage>
        <taxon>Eukaryota</taxon>
        <taxon>Viridiplantae</taxon>
        <taxon>Streptophyta</taxon>
        <taxon>Embryophyta</taxon>
        <taxon>Tracheophyta</taxon>
        <taxon>Spermatophyta</taxon>
        <taxon>Magnoliopsida</taxon>
        <taxon>eudicotyledons</taxon>
        <taxon>Gunneridae</taxon>
        <taxon>Pentapetalae</taxon>
        <taxon>rosids</taxon>
        <taxon>fabids</taxon>
        <taxon>Cucurbitales</taxon>
        <taxon>Cucurbitaceae</taxon>
        <taxon>Benincaseae</taxon>
        <taxon>Cucumis</taxon>
    </lineage>
</organism>
<reference evidence="1 2" key="2">
    <citation type="journal article" date="2009" name="PLoS ONE">
        <title>An integrated genetic and cytogenetic map of the cucumber genome.</title>
        <authorList>
            <person name="Ren Y."/>
            <person name="Zhang Z."/>
            <person name="Liu J."/>
            <person name="Staub J.E."/>
            <person name="Han Y."/>
            <person name="Cheng Z."/>
            <person name="Li X."/>
            <person name="Lu J."/>
            <person name="Miao H."/>
            <person name="Kang H."/>
            <person name="Xie B."/>
            <person name="Gu X."/>
            <person name="Wang X."/>
            <person name="Du Y."/>
            <person name="Jin W."/>
            <person name="Huang S."/>
        </authorList>
    </citation>
    <scope>NUCLEOTIDE SEQUENCE [LARGE SCALE GENOMIC DNA]</scope>
    <source>
        <strain evidence="2">cv. 9930</strain>
    </source>
</reference>
<dbReference type="Gramene" id="KGN59515">
    <property type="protein sequence ID" value="KGN59515"/>
    <property type="gene ID" value="Csa_3G823630"/>
</dbReference>